<evidence type="ECO:0000256" key="12">
    <source>
        <dbReference type="ARBA" id="ARBA00037219"/>
    </source>
</evidence>
<keyword evidence="18" id="KW-1185">Reference proteome</keyword>
<proteinExistence type="predicted"/>
<dbReference type="SUPFAM" id="SSF158472">
    <property type="entry name" value="HAMP domain-like"/>
    <property type="match status" value="1"/>
</dbReference>
<dbReference type="PROSITE" id="PS50109">
    <property type="entry name" value="HIS_KIN"/>
    <property type="match status" value="1"/>
</dbReference>
<dbReference type="InterPro" id="IPR004358">
    <property type="entry name" value="Sig_transdc_His_kin-like_C"/>
</dbReference>
<evidence type="ECO:0000256" key="14">
    <source>
        <dbReference type="SAM" id="Phobius"/>
    </source>
</evidence>
<dbReference type="Proteomes" id="UP000288028">
    <property type="component" value="Unassembled WGS sequence"/>
</dbReference>
<dbReference type="FunFam" id="3.30.565.10:FF:000006">
    <property type="entry name" value="Sensor histidine kinase WalK"/>
    <property type="match status" value="1"/>
</dbReference>
<evidence type="ECO:0000256" key="1">
    <source>
        <dbReference type="ARBA" id="ARBA00000085"/>
    </source>
</evidence>
<comment type="function">
    <text evidence="12">Member of the two-component regulatory system HssS/HssR involved in intracellular heme homeostasis and tempering of staphylococcal virulence. HssS functions as a heme sensor histidine kinase which is autophosphorylated at a histidine residue and transfers its phosphate group to an aspartate residue of HssR. HssR/HssS activates the expression of hrtAB, an efflux pump, in response to extracellular heme, hemin, hemoglobin or blood.</text>
</comment>
<dbReference type="InterPro" id="IPR050398">
    <property type="entry name" value="HssS/ArlS-like"/>
</dbReference>
<dbReference type="EC" id="2.7.13.3" evidence="3"/>
<dbReference type="InterPro" id="IPR003661">
    <property type="entry name" value="HisK_dim/P_dom"/>
</dbReference>
<dbReference type="CDD" id="cd06225">
    <property type="entry name" value="HAMP"/>
    <property type="match status" value="1"/>
</dbReference>
<dbReference type="SUPFAM" id="SSF55874">
    <property type="entry name" value="ATPase domain of HSP90 chaperone/DNA topoisomerase II/histidine kinase"/>
    <property type="match status" value="1"/>
</dbReference>
<comment type="catalytic activity">
    <reaction evidence="1">
        <text>ATP + protein L-histidine = ADP + protein N-phospho-L-histidine.</text>
        <dbReference type="EC" id="2.7.13.3"/>
    </reaction>
</comment>
<dbReference type="InterPro" id="IPR036890">
    <property type="entry name" value="HATPase_C_sf"/>
</dbReference>
<keyword evidence="4" id="KW-0597">Phosphoprotein</keyword>
<protein>
    <recommendedName>
        <fullName evidence="13">Heme sensor protein HssS</fullName>
        <ecNumber evidence="3">2.7.13.3</ecNumber>
    </recommendedName>
</protein>
<dbReference type="PRINTS" id="PR00344">
    <property type="entry name" value="BCTRLSENSOR"/>
</dbReference>
<dbReference type="EMBL" id="NGKB01000005">
    <property type="protein sequence ID" value="RSU15462.1"/>
    <property type="molecule type" value="Genomic_DNA"/>
</dbReference>
<dbReference type="Pfam" id="PF00512">
    <property type="entry name" value="HisKA"/>
    <property type="match status" value="1"/>
</dbReference>
<dbReference type="PROSITE" id="PS50885">
    <property type="entry name" value="HAMP"/>
    <property type="match status" value="1"/>
</dbReference>
<accession>A0A430B5G1</accession>
<dbReference type="FunFam" id="1.10.287.130:FF:000001">
    <property type="entry name" value="Two-component sensor histidine kinase"/>
    <property type="match status" value="1"/>
</dbReference>
<dbReference type="InterPro" id="IPR003594">
    <property type="entry name" value="HATPase_dom"/>
</dbReference>
<dbReference type="Gene3D" id="1.10.287.130">
    <property type="match status" value="1"/>
</dbReference>
<dbReference type="PANTHER" id="PTHR45528">
    <property type="entry name" value="SENSOR HISTIDINE KINASE CPXA"/>
    <property type="match status" value="1"/>
</dbReference>
<dbReference type="InterPro" id="IPR036097">
    <property type="entry name" value="HisK_dim/P_sf"/>
</dbReference>
<dbReference type="GO" id="GO:0005886">
    <property type="term" value="C:plasma membrane"/>
    <property type="evidence" value="ECO:0007669"/>
    <property type="project" value="TreeGrafter"/>
</dbReference>
<keyword evidence="11 14" id="KW-0472">Membrane</keyword>
<evidence type="ECO:0000256" key="2">
    <source>
        <dbReference type="ARBA" id="ARBA00004141"/>
    </source>
</evidence>
<dbReference type="CDD" id="cd00082">
    <property type="entry name" value="HisKA"/>
    <property type="match status" value="1"/>
</dbReference>
<dbReference type="SMART" id="SM00304">
    <property type="entry name" value="HAMP"/>
    <property type="match status" value="1"/>
</dbReference>
<evidence type="ECO:0000256" key="8">
    <source>
        <dbReference type="ARBA" id="ARBA00022989"/>
    </source>
</evidence>
<dbReference type="Gene3D" id="3.30.565.10">
    <property type="entry name" value="Histidine kinase-like ATPase, C-terminal domain"/>
    <property type="match status" value="1"/>
</dbReference>
<dbReference type="PANTHER" id="PTHR45528:SF11">
    <property type="entry name" value="HISTIDINE KINASE"/>
    <property type="match status" value="1"/>
</dbReference>
<evidence type="ECO:0000259" key="15">
    <source>
        <dbReference type="PROSITE" id="PS50109"/>
    </source>
</evidence>
<evidence type="ECO:0000313" key="17">
    <source>
        <dbReference type="EMBL" id="RSU15462.1"/>
    </source>
</evidence>
<evidence type="ECO:0000259" key="16">
    <source>
        <dbReference type="PROSITE" id="PS50885"/>
    </source>
</evidence>
<dbReference type="SMART" id="SM00387">
    <property type="entry name" value="HATPase_c"/>
    <property type="match status" value="1"/>
</dbReference>
<reference evidence="17 18" key="1">
    <citation type="submission" date="2017-05" db="EMBL/GenBank/DDBJ databases">
        <title>Vagococcus spp. assemblies.</title>
        <authorList>
            <person name="Gulvik C.A."/>
        </authorList>
    </citation>
    <scope>NUCLEOTIDE SEQUENCE [LARGE SCALE GENOMIC DNA]</scope>
    <source>
        <strain evidence="17 18">SS1714</strain>
    </source>
</reference>
<organism evidence="17 18">
    <name type="scientific">Vagococcus carniphilus</name>
    <dbReference type="NCBI Taxonomy" id="218144"/>
    <lineage>
        <taxon>Bacteria</taxon>
        <taxon>Bacillati</taxon>
        <taxon>Bacillota</taxon>
        <taxon>Bacilli</taxon>
        <taxon>Lactobacillales</taxon>
        <taxon>Enterococcaceae</taxon>
        <taxon>Vagococcus</taxon>
    </lineage>
</organism>
<dbReference type="InterPro" id="IPR005467">
    <property type="entry name" value="His_kinase_dom"/>
</dbReference>
<name>A0A430B5G1_9ENTE</name>
<dbReference type="CDD" id="cd00075">
    <property type="entry name" value="HATPase"/>
    <property type="match status" value="1"/>
</dbReference>
<evidence type="ECO:0000256" key="13">
    <source>
        <dbReference type="ARBA" id="ARBA00040841"/>
    </source>
</evidence>
<keyword evidence="5" id="KW-0808">Transferase</keyword>
<dbReference type="RefSeq" id="WP_126793366.1">
    <property type="nucleotide sequence ID" value="NZ_CP060720.1"/>
</dbReference>
<dbReference type="GO" id="GO:0000155">
    <property type="term" value="F:phosphorelay sensor kinase activity"/>
    <property type="evidence" value="ECO:0007669"/>
    <property type="project" value="InterPro"/>
</dbReference>
<evidence type="ECO:0000256" key="7">
    <source>
        <dbReference type="ARBA" id="ARBA00022777"/>
    </source>
</evidence>
<feature type="transmembrane region" description="Helical" evidence="14">
    <location>
        <begin position="49"/>
        <end position="70"/>
    </location>
</feature>
<evidence type="ECO:0000256" key="9">
    <source>
        <dbReference type="ARBA" id="ARBA00023012"/>
    </source>
</evidence>
<dbReference type="InterPro" id="IPR003660">
    <property type="entry name" value="HAMP_dom"/>
</dbReference>
<dbReference type="Gene3D" id="6.10.340.10">
    <property type="match status" value="1"/>
</dbReference>
<evidence type="ECO:0000256" key="4">
    <source>
        <dbReference type="ARBA" id="ARBA00022553"/>
    </source>
</evidence>
<evidence type="ECO:0000256" key="10">
    <source>
        <dbReference type="ARBA" id="ARBA00023026"/>
    </source>
</evidence>
<keyword evidence="9" id="KW-0902">Two-component regulatory system</keyword>
<dbReference type="SMART" id="SM00388">
    <property type="entry name" value="HisKA"/>
    <property type="match status" value="1"/>
</dbReference>
<dbReference type="OrthoDB" id="9813151at2"/>
<sequence>MRKKLYSQLWIYFSFFIFFSIFLVLGLSLFFLFLLERFGPLGAEQGNHIFPIIFTLMLSLLIGLGVSIFVGRKILQPIGTLGEAMKLVAKGDFSIQLTEKQKIEDVSHLYDDFNVMVRELRSIESLRYDFVSTVSHEFKTPIATIKGYVQLLQDETLSISERQMYLERMLEGTQQLSYLTDNILRLTKLESQEIGLEQKQFRLDEQIREVILFLQPKWEKQQVELDIDLPRTYFVGNEELLYQVWLNLLDNAIKYSSIGSTIQVKLQEVENNLSILVSDNGIGMSEEDMKRAFDKFYQSDSSRKSIGNGLGLSLVKQIVTLHQGKIEIASELNLGSSFNVLLPILYEVKKEKI</sequence>
<gene>
    <name evidence="17" type="ORF">CBF28_06970</name>
</gene>
<feature type="transmembrane region" description="Helical" evidence="14">
    <location>
        <begin position="9"/>
        <end position="34"/>
    </location>
</feature>
<keyword evidence="7 17" id="KW-0418">Kinase</keyword>
<evidence type="ECO:0000256" key="5">
    <source>
        <dbReference type="ARBA" id="ARBA00022679"/>
    </source>
</evidence>
<feature type="domain" description="HAMP" evidence="16">
    <location>
        <begin position="72"/>
        <end position="125"/>
    </location>
</feature>
<evidence type="ECO:0000256" key="3">
    <source>
        <dbReference type="ARBA" id="ARBA00012438"/>
    </source>
</evidence>
<evidence type="ECO:0000256" key="6">
    <source>
        <dbReference type="ARBA" id="ARBA00022692"/>
    </source>
</evidence>
<evidence type="ECO:0000313" key="18">
    <source>
        <dbReference type="Proteomes" id="UP000288028"/>
    </source>
</evidence>
<keyword evidence="10" id="KW-0843">Virulence</keyword>
<keyword evidence="6 14" id="KW-0812">Transmembrane</keyword>
<evidence type="ECO:0000256" key="11">
    <source>
        <dbReference type="ARBA" id="ARBA00023136"/>
    </source>
</evidence>
<keyword evidence="8 14" id="KW-1133">Transmembrane helix</keyword>
<feature type="domain" description="Histidine kinase" evidence="15">
    <location>
        <begin position="133"/>
        <end position="346"/>
    </location>
</feature>
<comment type="subcellular location">
    <subcellularLocation>
        <location evidence="2">Membrane</location>
        <topology evidence="2">Multi-pass membrane protein</topology>
    </subcellularLocation>
</comment>
<dbReference type="SUPFAM" id="SSF47384">
    <property type="entry name" value="Homodimeric domain of signal transducing histidine kinase"/>
    <property type="match status" value="1"/>
</dbReference>
<comment type="caution">
    <text evidence="17">The sequence shown here is derived from an EMBL/GenBank/DDBJ whole genome shotgun (WGS) entry which is preliminary data.</text>
</comment>
<dbReference type="AlphaFoldDB" id="A0A430B5G1"/>
<dbReference type="Pfam" id="PF02518">
    <property type="entry name" value="HATPase_c"/>
    <property type="match status" value="1"/>
</dbReference>
<dbReference type="GeneID" id="95580794"/>